<feature type="chain" id="PRO_5040106624" evidence="2">
    <location>
        <begin position="24"/>
        <end position="307"/>
    </location>
</feature>
<protein>
    <submittedName>
        <fullName evidence="3">Uncharacterized protein</fullName>
    </submittedName>
</protein>
<feature type="non-terminal residue" evidence="3">
    <location>
        <position position="1"/>
    </location>
</feature>
<keyword evidence="2" id="KW-0732">Signal</keyword>
<evidence type="ECO:0000313" key="3">
    <source>
        <dbReference type="EMBL" id="KAF9062218.1"/>
    </source>
</evidence>
<name>A0A9P5PF21_9AGAR</name>
<dbReference type="AlphaFoldDB" id="A0A9P5PF21"/>
<evidence type="ECO:0000256" key="1">
    <source>
        <dbReference type="SAM" id="MobiDB-lite"/>
    </source>
</evidence>
<reference evidence="3" key="1">
    <citation type="submission" date="2020-11" db="EMBL/GenBank/DDBJ databases">
        <authorList>
            <consortium name="DOE Joint Genome Institute"/>
            <person name="Ahrendt S."/>
            <person name="Riley R."/>
            <person name="Andreopoulos W."/>
            <person name="Labutti K."/>
            <person name="Pangilinan J."/>
            <person name="Ruiz-Duenas F.J."/>
            <person name="Barrasa J.M."/>
            <person name="Sanchez-Garcia M."/>
            <person name="Camarero S."/>
            <person name="Miyauchi S."/>
            <person name="Serrano A."/>
            <person name="Linde D."/>
            <person name="Babiker R."/>
            <person name="Drula E."/>
            <person name="Ayuso-Fernandez I."/>
            <person name="Pacheco R."/>
            <person name="Padilla G."/>
            <person name="Ferreira P."/>
            <person name="Barriuso J."/>
            <person name="Kellner H."/>
            <person name="Castanera R."/>
            <person name="Alfaro M."/>
            <person name="Ramirez L."/>
            <person name="Pisabarro A.G."/>
            <person name="Kuo A."/>
            <person name="Tritt A."/>
            <person name="Lipzen A."/>
            <person name="He G."/>
            <person name="Yan M."/>
            <person name="Ng V."/>
            <person name="Cullen D."/>
            <person name="Martin F."/>
            <person name="Rosso M.-N."/>
            <person name="Henrissat B."/>
            <person name="Hibbett D."/>
            <person name="Martinez A.T."/>
            <person name="Grigoriev I.V."/>
        </authorList>
    </citation>
    <scope>NUCLEOTIDE SEQUENCE</scope>
    <source>
        <strain evidence="3">AH 40177</strain>
    </source>
</reference>
<accession>A0A9P5PF21</accession>
<proteinExistence type="predicted"/>
<dbReference type="Proteomes" id="UP000772434">
    <property type="component" value="Unassembled WGS sequence"/>
</dbReference>
<organism evidence="3 4">
    <name type="scientific">Rhodocollybia butyracea</name>
    <dbReference type="NCBI Taxonomy" id="206335"/>
    <lineage>
        <taxon>Eukaryota</taxon>
        <taxon>Fungi</taxon>
        <taxon>Dikarya</taxon>
        <taxon>Basidiomycota</taxon>
        <taxon>Agaricomycotina</taxon>
        <taxon>Agaricomycetes</taxon>
        <taxon>Agaricomycetidae</taxon>
        <taxon>Agaricales</taxon>
        <taxon>Marasmiineae</taxon>
        <taxon>Omphalotaceae</taxon>
        <taxon>Rhodocollybia</taxon>
    </lineage>
</organism>
<dbReference type="EMBL" id="JADNRY010000178">
    <property type="protein sequence ID" value="KAF9062218.1"/>
    <property type="molecule type" value="Genomic_DNA"/>
</dbReference>
<gene>
    <name evidence="3" type="ORF">BDP27DRAFT_1336908</name>
</gene>
<evidence type="ECO:0000313" key="4">
    <source>
        <dbReference type="Proteomes" id="UP000772434"/>
    </source>
</evidence>
<feature type="signal peptide" evidence="2">
    <location>
        <begin position="1"/>
        <end position="23"/>
    </location>
</feature>
<feature type="region of interest" description="Disordered" evidence="1">
    <location>
        <begin position="265"/>
        <end position="307"/>
    </location>
</feature>
<comment type="caution">
    <text evidence="3">The sequence shown here is derived from an EMBL/GenBank/DDBJ whole genome shotgun (WGS) entry which is preliminary data.</text>
</comment>
<keyword evidence="4" id="KW-1185">Reference proteome</keyword>
<sequence length="307" mass="33988">MRLTTFLTLLPLLVSISISIVHCKQVHVDVIAVGMNGQPNSINWGEKKDTPSYIVQSFRQVIFRQLGLGDPAEDDKAEDGQGKFRVNYNGFGQTKEKYVYFQVVVSKEVNGPANAPCRDGGGECFGFISTCTGSATEAYVGLFELPPVNGKEPQPKLELPDGSKCPLKLVGFREKMTDFQGEMQAPGEWINLAQQMWREFWPFKTAFSEVNPLPDPHPPSTTVDPTKQIEALGAMYERQIELLQQSSAYHNMMKAKMLKAKEMASGTQPLLRVPGGEKNQGKPDRKLTRGMLLRTSPSEADSTGRAC</sequence>
<evidence type="ECO:0000256" key="2">
    <source>
        <dbReference type="SAM" id="SignalP"/>
    </source>
</evidence>